<evidence type="ECO:0000256" key="2">
    <source>
        <dbReference type="SAM" id="Phobius"/>
    </source>
</evidence>
<dbReference type="EMBL" id="JBHRUJ010000030">
    <property type="protein sequence ID" value="MFC3212730.1"/>
    <property type="molecule type" value="Genomic_DNA"/>
</dbReference>
<dbReference type="InterPro" id="IPR010090">
    <property type="entry name" value="Phage_tape_meas"/>
</dbReference>
<evidence type="ECO:0000313" key="5">
    <source>
        <dbReference type="Proteomes" id="UP001595625"/>
    </source>
</evidence>
<dbReference type="PANTHER" id="PTHR37813">
    <property type="entry name" value="FELS-2 PROPHAGE PROTEIN"/>
    <property type="match status" value="1"/>
</dbReference>
<evidence type="ECO:0000259" key="3">
    <source>
        <dbReference type="Pfam" id="PF10145"/>
    </source>
</evidence>
<proteinExistence type="predicted"/>
<sequence length="909" mass="96795">MAESYSVEAFLKADHTGFVRGFQVAAQAARDFQRDVSNMDTSGIENAGKQFEKVGDKIQTQGKNIAKTGGIITAAITLPILGAATAAIQTGMDFEASMSNVQAISGATGEDLVSLEKKAREMGATTSKSAGEAADAMSYMALAGWDTTQIMQGIEPILRLSEAGSLDLATASDLVTDSMSALGLEVKDLPGYLDQVAQTSRKANTDIDSLMQANLAVGGSFNNLNVPLAEGNALLGIMANRGIKGAEAGNALSSILVNMTSGAGQAGKAMEELGISAFDSEGNFKGVENVLQEVSDATAGLSEEQRTQYLSMIAGKTQLSGFQALLDGLGKEYGDLKGNVENSNGALNEMAATMQNNLKGKLTEIGSALSEVGIKIYQALLPYLQKAAEFFLNLVNKVNALSPQMQMLAGVVAIVAAAIGPLLLVLGGLVTFVGMVVSNFGILLQRFAPIIARHAALKTAVGLLGRAFSLLFGPIGLIIGILLSLVPVFIKLYQENEKFRAIVDTVWNFIKTTIETVVAAVVAFVMSVWGQLVAFWNENGEMIKEATSNVWNVISTVIQGVLKAIQAVFQVVWPIIQIIVMSVWENIKGVISGALDIIMGLVQVFAGLFTGNWSAMWEGVKQMFSGAVQFLWNAVQLLLWGKLLKGLAGFVGAFRSQIGAFWNGVKTLFNTSINAIKSFFTAGLQSIRGVTQANLSNILNFFRTIFSAIVTTVRTRFANVVTAIRTALSTALTLIRTVLTNMINAVKNKASAFLSAGKDLIRGLINGIKNMTGQALSAITGVVDSVVGKAKSLFGIKSPSRVFMGIGAYLSEGLANGIDDKARTAIKTVGDLSRSVTNAFNPELAVDGMNYNSQIRNLNGQMKQQMTNHVKGEMSVNRQPVIVNIYDNKEAVRAYVNEENAVDAQIRRF</sequence>
<keyword evidence="2" id="KW-0812">Transmembrane</keyword>
<gene>
    <name evidence="4" type="ORF">ACFOEJ_16805</name>
</gene>
<feature type="transmembrane region" description="Helical" evidence="2">
    <location>
        <begin position="557"/>
        <end position="583"/>
    </location>
</feature>
<keyword evidence="2" id="KW-1133">Transmembrane helix</keyword>
<keyword evidence="1" id="KW-1188">Viral release from host cell</keyword>
<keyword evidence="2" id="KW-0472">Membrane</keyword>
<evidence type="ECO:0000256" key="1">
    <source>
        <dbReference type="ARBA" id="ARBA00022612"/>
    </source>
</evidence>
<dbReference type="Pfam" id="PF10145">
    <property type="entry name" value="PhageMin_Tail"/>
    <property type="match status" value="1"/>
</dbReference>
<feature type="transmembrane region" description="Helical" evidence="2">
    <location>
        <begin position="517"/>
        <end position="537"/>
    </location>
</feature>
<comment type="caution">
    <text evidence="4">The sequence shown here is derived from an EMBL/GenBank/DDBJ whole genome shotgun (WGS) entry which is preliminary data.</text>
</comment>
<accession>A0ABV7KTG6</accession>
<feature type="transmembrane region" description="Helical" evidence="2">
    <location>
        <begin position="407"/>
        <end position="437"/>
    </location>
</feature>
<feature type="transmembrane region" description="Helical" evidence="2">
    <location>
        <begin position="590"/>
        <end position="610"/>
    </location>
</feature>
<organism evidence="4 5">
    <name type="scientific">Planomicrobium okeanokoites</name>
    <name type="common">Planococcus okeanokoites</name>
    <name type="synonym">Flavobacterium okeanokoites</name>
    <dbReference type="NCBI Taxonomy" id="244"/>
    <lineage>
        <taxon>Bacteria</taxon>
        <taxon>Bacillati</taxon>
        <taxon>Bacillota</taxon>
        <taxon>Bacilli</taxon>
        <taxon>Bacillales</taxon>
        <taxon>Caryophanaceae</taxon>
        <taxon>Planomicrobium</taxon>
    </lineage>
</organism>
<name>A0ABV7KTG6_PLAOK</name>
<reference evidence="5" key="1">
    <citation type="journal article" date="2019" name="Int. J. Syst. Evol. Microbiol.">
        <title>The Global Catalogue of Microorganisms (GCM) 10K type strain sequencing project: providing services to taxonomists for standard genome sequencing and annotation.</title>
        <authorList>
            <consortium name="The Broad Institute Genomics Platform"/>
            <consortium name="The Broad Institute Genome Sequencing Center for Infectious Disease"/>
            <person name="Wu L."/>
            <person name="Ma J."/>
        </authorList>
    </citation>
    <scope>NUCLEOTIDE SEQUENCE [LARGE SCALE GENOMIC DNA]</scope>
    <source>
        <strain evidence="5">CCM 320</strain>
    </source>
</reference>
<dbReference type="Proteomes" id="UP001595625">
    <property type="component" value="Unassembled WGS sequence"/>
</dbReference>
<dbReference type="PANTHER" id="PTHR37813:SF1">
    <property type="entry name" value="FELS-2 PROPHAGE PROTEIN"/>
    <property type="match status" value="1"/>
</dbReference>
<evidence type="ECO:0000313" key="4">
    <source>
        <dbReference type="EMBL" id="MFC3212730.1"/>
    </source>
</evidence>
<protein>
    <submittedName>
        <fullName evidence="4">Phage tail tape measure protein</fullName>
    </submittedName>
</protein>
<dbReference type="SUPFAM" id="SSF48371">
    <property type="entry name" value="ARM repeat"/>
    <property type="match status" value="1"/>
</dbReference>
<dbReference type="InterPro" id="IPR016024">
    <property type="entry name" value="ARM-type_fold"/>
</dbReference>
<dbReference type="RefSeq" id="WP_117312545.1">
    <property type="nucleotide sequence ID" value="NZ_JBHRUJ010000030.1"/>
</dbReference>
<feature type="domain" description="Phage tail tape measure protein" evidence="3">
    <location>
        <begin position="116"/>
        <end position="315"/>
    </location>
</feature>
<feature type="transmembrane region" description="Helical" evidence="2">
    <location>
        <begin position="467"/>
        <end position="490"/>
    </location>
</feature>
<dbReference type="NCBIfam" id="TIGR01760">
    <property type="entry name" value="tape_meas_TP901"/>
    <property type="match status" value="1"/>
</dbReference>
<keyword evidence="5" id="KW-1185">Reference proteome</keyword>